<dbReference type="PROSITE" id="PS50280">
    <property type="entry name" value="SET"/>
    <property type="match status" value="1"/>
</dbReference>
<dbReference type="Gene3D" id="1.10.220.160">
    <property type="match status" value="1"/>
</dbReference>
<evidence type="ECO:0000256" key="1">
    <source>
        <dbReference type="ARBA" id="ARBA00022723"/>
    </source>
</evidence>
<keyword evidence="2 4" id="KW-0863">Zinc-finger</keyword>
<keyword evidence="8" id="KW-1185">Reference proteome</keyword>
<dbReference type="InterPro" id="IPR050869">
    <property type="entry name" value="H3K4_H4K5_MeTrfase"/>
</dbReference>
<organism evidence="7 8">
    <name type="scientific">Cetraspora pellucida</name>
    <dbReference type="NCBI Taxonomy" id="1433469"/>
    <lineage>
        <taxon>Eukaryota</taxon>
        <taxon>Fungi</taxon>
        <taxon>Fungi incertae sedis</taxon>
        <taxon>Mucoromycota</taxon>
        <taxon>Glomeromycotina</taxon>
        <taxon>Glomeromycetes</taxon>
        <taxon>Diversisporales</taxon>
        <taxon>Gigasporaceae</taxon>
        <taxon>Cetraspora</taxon>
    </lineage>
</organism>
<proteinExistence type="predicted"/>
<evidence type="ECO:0000256" key="3">
    <source>
        <dbReference type="ARBA" id="ARBA00022833"/>
    </source>
</evidence>
<evidence type="ECO:0000256" key="2">
    <source>
        <dbReference type="ARBA" id="ARBA00022771"/>
    </source>
</evidence>
<dbReference type="PROSITE" id="PS50865">
    <property type="entry name" value="ZF_MYND_2"/>
    <property type="match status" value="1"/>
</dbReference>
<dbReference type="SUPFAM" id="SSF144232">
    <property type="entry name" value="HIT/MYND zinc finger-like"/>
    <property type="match status" value="1"/>
</dbReference>
<dbReference type="PANTHER" id="PTHR12197">
    <property type="entry name" value="HISTONE-LYSINE N-METHYLTRANSFERASE SMYD"/>
    <property type="match status" value="1"/>
</dbReference>
<name>A0A9N8WUI4_9GLOM</name>
<dbReference type="InterPro" id="IPR011990">
    <property type="entry name" value="TPR-like_helical_dom_sf"/>
</dbReference>
<evidence type="ECO:0000259" key="6">
    <source>
        <dbReference type="PROSITE" id="PS50865"/>
    </source>
</evidence>
<evidence type="ECO:0000313" key="8">
    <source>
        <dbReference type="Proteomes" id="UP000789759"/>
    </source>
</evidence>
<keyword evidence="3" id="KW-0862">Zinc</keyword>
<dbReference type="Pfam" id="PF00856">
    <property type="entry name" value="SET"/>
    <property type="match status" value="1"/>
</dbReference>
<evidence type="ECO:0000259" key="5">
    <source>
        <dbReference type="PROSITE" id="PS50280"/>
    </source>
</evidence>
<evidence type="ECO:0000256" key="4">
    <source>
        <dbReference type="PROSITE-ProRule" id="PRU00134"/>
    </source>
</evidence>
<dbReference type="Gene3D" id="1.25.40.10">
    <property type="entry name" value="Tetratricopeptide repeat domain"/>
    <property type="match status" value="1"/>
</dbReference>
<gene>
    <name evidence="7" type="ORF">CPELLU_LOCUS2144</name>
</gene>
<dbReference type="GO" id="GO:0008270">
    <property type="term" value="F:zinc ion binding"/>
    <property type="evidence" value="ECO:0007669"/>
    <property type="project" value="UniProtKB-KW"/>
</dbReference>
<reference evidence="7" key="1">
    <citation type="submission" date="2021-06" db="EMBL/GenBank/DDBJ databases">
        <authorList>
            <person name="Kallberg Y."/>
            <person name="Tangrot J."/>
            <person name="Rosling A."/>
        </authorList>
    </citation>
    <scope>NUCLEOTIDE SEQUENCE</scope>
    <source>
        <strain evidence="7">FL966</strain>
    </source>
</reference>
<comment type="caution">
    <text evidence="7">The sequence shown here is derived from an EMBL/GenBank/DDBJ whole genome shotgun (WGS) entry which is preliminary data.</text>
</comment>
<dbReference type="Gene3D" id="6.10.140.2220">
    <property type="match status" value="1"/>
</dbReference>
<feature type="domain" description="SET" evidence="5">
    <location>
        <begin position="166"/>
        <end position="267"/>
    </location>
</feature>
<dbReference type="Pfam" id="PF01753">
    <property type="entry name" value="zf-MYND"/>
    <property type="match status" value="1"/>
</dbReference>
<dbReference type="InterPro" id="IPR046341">
    <property type="entry name" value="SET_dom_sf"/>
</dbReference>
<dbReference type="AlphaFoldDB" id="A0A9N8WUI4"/>
<dbReference type="EMBL" id="CAJVQA010000888">
    <property type="protein sequence ID" value="CAG8494519.1"/>
    <property type="molecule type" value="Genomic_DNA"/>
</dbReference>
<dbReference type="InterPro" id="IPR002893">
    <property type="entry name" value="Znf_MYND"/>
</dbReference>
<dbReference type="GO" id="GO:0005634">
    <property type="term" value="C:nucleus"/>
    <property type="evidence" value="ECO:0007669"/>
    <property type="project" value="TreeGrafter"/>
</dbReference>
<dbReference type="Proteomes" id="UP000789759">
    <property type="component" value="Unassembled WGS sequence"/>
</dbReference>
<dbReference type="SUPFAM" id="SSF82199">
    <property type="entry name" value="SET domain"/>
    <property type="match status" value="1"/>
</dbReference>
<protein>
    <submittedName>
        <fullName evidence="7">20466_t:CDS:1</fullName>
    </submittedName>
</protein>
<keyword evidence="1" id="KW-0479">Metal-binding</keyword>
<accession>A0A9N8WUI4</accession>
<feature type="domain" description="MYND-type" evidence="6">
    <location>
        <begin position="56"/>
        <end position="96"/>
    </location>
</feature>
<dbReference type="Gene3D" id="2.170.270.10">
    <property type="entry name" value="SET domain"/>
    <property type="match status" value="1"/>
</dbReference>
<sequence>MQCVSEFLSLHGLTLQESPTKHRTLSTLKHIPRGSTIITYPSLACFPIPSMVNTHCNNCLEIPIEPLKTCSRCRKTVYCNVKCQKLAWSAHHKILCPLYKKEGNKALDGDYMDEEMLRRVALKIDRYLKKKSYYESEKVSATDLSEKINCETFLTLMSHREKHTSEQLEKFKTIARNVFSDLDLQNITQDELITYLCRFSCNNFNVDDSQLFNLGEGTYPIGSLINHSCRPNAIVMYSIGQQANNGPQILRSIENIKAGEEITISYVDAAMSRTSRQRLLREKYFFNCQCPRCSSDDISIDITEEERSILVKIEQLTEIRDNEKEQEEIVENLLSSQMQQNMIKDSISSFTSRIIIALLPHLTGETSKSDYIKTLEVLLNDMHATITRPDLFTTSSLSLVTRHFYDRIDLQQWRESWTLGRYILAIYLLIYPRFHPIIGLHLFSLAKCMWNDTCKDKDKVVESYEIVKATKKVLEITHGDGFENGKIVAQVMDLEINMQTELMEIEKKK</sequence>
<dbReference type="OrthoDB" id="5945798at2759"/>
<dbReference type="SMART" id="SM00317">
    <property type="entry name" value="SET"/>
    <property type="match status" value="1"/>
</dbReference>
<dbReference type="InterPro" id="IPR001214">
    <property type="entry name" value="SET_dom"/>
</dbReference>
<dbReference type="PANTHER" id="PTHR12197:SF251">
    <property type="entry name" value="EG:BACR7C10.4 PROTEIN"/>
    <property type="match status" value="1"/>
</dbReference>
<evidence type="ECO:0000313" key="7">
    <source>
        <dbReference type="EMBL" id="CAG8494519.1"/>
    </source>
</evidence>